<dbReference type="AlphaFoldDB" id="A0A1M6HY90"/>
<reference evidence="3" key="1">
    <citation type="submission" date="2016-11" db="EMBL/GenBank/DDBJ databases">
        <authorList>
            <person name="Varghese N."/>
            <person name="Submissions S."/>
        </authorList>
    </citation>
    <scope>NUCLEOTIDE SEQUENCE [LARGE SCALE GENOMIC DNA]</scope>
    <source>
        <strain evidence="3">DSM 26884</strain>
    </source>
</reference>
<dbReference type="InterPro" id="IPR036736">
    <property type="entry name" value="ACP-like_sf"/>
</dbReference>
<dbReference type="Gene3D" id="1.10.1200.10">
    <property type="entry name" value="ACP-like"/>
    <property type="match status" value="1"/>
</dbReference>
<sequence>MDLKEFIEKFAEVIEVEDIESLNGDTDFRDLDEWSSLSVMLLVAFFDEEFEKEIGDSAIKECSTIEDLYKIAIG</sequence>
<gene>
    <name evidence="2" type="ORF">SAMN05444350_12057</name>
</gene>
<organism evidence="2 3">
    <name type="scientific">Bacteroides stercorirosoris</name>
    <dbReference type="NCBI Taxonomy" id="871324"/>
    <lineage>
        <taxon>Bacteria</taxon>
        <taxon>Pseudomonadati</taxon>
        <taxon>Bacteroidota</taxon>
        <taxon>Bacteroidia</taxon>
        <taxon>Bacteroidales</taxon>
        <taxon>Bacteroidaceae</taxon>
        <taxon>Bacteroides</taxon>
    </lineage>
</organism>
<dbReference type="InterPro" id="IPR009081">
    <property type="entry name" value="PP-bd_ACP"/>
</dbReference>
<name>A0A1M6HY90_9BACE</name>
<evidence type="ECO:0000313" key="3">
    <source>
        <dbReference type="Proteomes" id="UP000184192"/>
    </source>
</evidence>
<dbReference type="SUPFAM" id="SSF47336">
    <property type="entry name" value="ACP-like"/>
    <property type="match status" value="1"/>
</dbReference>
<feature type="domain" description="Carrier" evidence="1">
    <location>
        <begin position="1"/>
        <end position="74"/>
    </location>
</feature>
<keyword evidence="3" id="KW-1185">Reference proteome</keyword>
<proteinExistence type="predicted"/>
<dbReference type="eggNOG" id="COG0236">
    <property type="taxonomic scope" value="Bacteria"/>
</dbReference>
<evidence type="ECO:0000313" key="2">
    <source>
        <dbReference type="EMBL" id="SHJ27200.1"/>
    </source>
</evidence>
<dbReference type="PROSITE" id="PS50075">
    <property type="entry name" value="CARRIER"/>
    <property type="match status" value="1"/>
</dbReference>
<dbReference type="GeneID" id="92713247"/>
<dbReference type="Proteomes" id="UP000184192">
    <property type="component" value="Unassembled WGS sequence"/>
</dbReference>
<accession>A0A1M6HY90</accession>
<dbReference type="EMBL" id="FQZN01000020">
    <property type="protein sequence ID" value="SHJ27200.1"/>
    <property type="molecule type" value="Genomic_DNA"/>
</dbReference>
<evidence type="ECO:0000259" key="1">
    <source>
        <dbReference type="PROSITE" id="PS50075"/>
    </source>
</evidence>
<protein>
    <submittedName>
        <fullName evidence="2">Phosphopantetheine attachment site</fullName>
    </submittedName>
</protein>
<dbReference type="Pfam" id="PF00550">
    <property type="entry name" value="PP-binding"/>
    <property type="match status" value="1"/>
</dbReference>
<dbReference type="RefSeq" id="WP_025831506.1">
    <property type="nucleotide sequence ID" value="NZ_FQZN01000020.1"/>
</dbReference>